<evidence type="ECO:0000256" key="2">
    <source>
        <dbReference type="SAM" id="MobiDB-lite"/>
    </source>
</evidence>
<name>A0A0W0FF81_MONRR</name>
<dbReference type="Proteomes" id="UP000054988">
    <property type="component" value="Unassembled WGS sequence"/>
</dbReference>
<dbReference type="eggNOG" id="ENOG502SG45">
    <property type="taxonomic scope" value="Eukaryota"/>
</dbReference>
<protein>
    <recommendedName>
        <fullName evidence="4">SH3 domain-containing protein</fullName>
    </recommendedName>
</protein>
<organism evidence="5 6">
    <name type="scientific">Moniliophthora roreri</name>
    <name type="common">Frosty pod rot fungus</name>
    <name type="synonym">Monilia roreri</name>
    <dbReference type="NCBI Taxonomy" id="221103"/>
    <lineage>
        <taxon>Eukaryota</taxon>
        <taxon>Fungi</taxon>
        <taxon>Dikarya</taxon>
        <taxon>Basidiomycota</taxon>
        <taxon>Agaricomycotina</taxon>
        <taxon>Agaricomycetes</taxon>
        <taxon>Agaricomycetidae</taxon>
        <taxon>Agaricales</taxon>
        <taxon>Marasmiineae</taxon>
        <taxon>Marasmiaceae</taxon>
        <taxon>Moniliophthora</taxon>
    </lineage>
</organism>
<evidence type="ECO:0000313" key="5">
    <source>
        <dbReference type="EMBL" id="KTB35003.1"/>
    </source>
</evidence>
<dbReference type="Gene3D" id="2.30.30.40">
    <property type="entry name" value="SH3 Domains"/>
    <property type="match status" value="1"/>
</dbReference>
<gene>
    <name evidence="5" type="ORF">WG66_12443</name>
</gene>
<proteinExistence type="predicted"/>
<feature type="region of interest" description="Disordered" evidence="2">
    <location>
        <begin position="17"/>
        <end position="40"/>
    </location>
</feature>
<keyword evidence="1" id="KW-0728">SH3 domain</keyword>
<keyword evidence="3" id="KW-0812">Transmembrane</keyword>
<evidence type="ECO:0000313" key="6">
    <source>
        <dbReference type="Proteomes" id="UP000054988"/>
    </source>
</evidence>
<feature type="transmembrane region" description="Helical" evidence="3">
    <location>
        <begin position="139"/>
        <end position="164"/>
    </location>
</feature>
<evidence type="ECO:0000256" key="1">
    <source>
        <dbReference type="ARBA" id="ARBA00022443"/>
    </source>
</evidence>
<dbReference type="InterPro" id="IPR001452">
    <property type="entry name" value="SH3_domain"/>
</dbReference>
<comment type="caution">
    <text evidence="5">The sequence shown here is derived from an EMBL/GenBank/DDBJ whole genome shotgun (WGS) entry which is preliminary data.</text>
</comment>
<reference evidence="5 6" key="1">
    <citation type="submission" date="2015-12" db="EMBL/GenBank/DDBJ databases">
        <title>Draft genome sequence of Moniliophthora roreri, the causal agent of frosty pod rot of cacao.</title>
        <authorList>
            <person name="Aime M.C."/>
            <person name="Diaz-Valderrama J.R."/>
            <person name="Kijpornyongpan T."/>
            <person name="Phillips-Mora W."/>
        </authorList>
    </citation>
    <scope>NUCLEOTIDE SEQUENCE [LARGE SCALE GENOMIC DNA]</scope>
    <source>
        <strain evidence="5 6">MCA 2952</strain>
    </source>
</reference>
<sequence length="343" mass="35883">MPITHADINAQQRVIQRRHPAARGFEYRKRSPQLNGDDDPPIFTGSGPFTFTTVRTLATLPGTFTRTSSTTSTTTSSTAIRTSSSSSSTTIASTSTSVTLTSTPVSPSASAIPQTSVSPTTSPTAGSENAQSTSLGTRALSGGAIAGIAIAVVIVVSVIIVFLVRKRMVEHRKDKRTNWLGPSPVIPPPPPAMTTVPLATPAVEAFKDAYARSASPPPPVPPVPQNLVPGSGGQGSVAIPPPAPAFAPAAPLVAPPPPSSFNNPPIVGGTIVKCTFIPNLDDELWITTGEIIKVLQEYDDGWAFCENSQMQRGMVPLECLDQGGKRESRPNLSRASSLSNRSK</sequence>
<dbReference type="CDD" id="cd11854">
    <property type="entry name" value="SH3_Fus1p"/>
    <property type="match status" value="1"/>
</dbReference>
<keyword evidence="3" id="KW-0472">Membrane</keyword>
<dbReference type="InterPro" id="IPR035521">
    <property type="entry name" value="Fus1_SH3"/>
</dbReference>
<feature type="compositionally biased region" description="Low complexity" evidence="2">
    <location>
        <begin position="330"/>
        <end position="343"/>
    </location>
</feature>
<dbReference type="InterPro" id="IPR036028">
    <property type="entry name" value="SH3-like_dom_sf"/>
</dbReference>
<dbReference type="EMBL" id="LATX01002020">
    <property type="protein sequence ID" value="KTB35003.1"/>
    <property type="molecule type" value="Genomic_DNA"/>
</dbReference>
<dbReference type="SUPFAM" id="SSF50044">
    <property type="entry name" value="SH3-domain"/>
    <property type="match status" value="1"/>
</dbReference>
<feature type="region of interest" description="Disordered" evidence="2">
    <location>
        <begin position="321"/>
        <end position="343"/>
    </location>
</feature>
<dbReference type="AlphaFoldDB" id="A0A0W0FF81"/>
<evidence type="ECO:0000256" key="3">
    <source>
        <dbReference type="SAM" id="Phobius"/>
    </source>
</evidence>
<feature type="domain" description="SH3" evidence="4">
    <location>
        <begin position="272"/>
        <end position="319"/>
    </location>
</feature>
<accession>A0A0W0FF81</accession>
<evidence type="ECO:0000259" key="4">
    <source>
        <dbReference type="Pfam" id="PF14604"/>
    </source>
</evidence>
<dbReference type="Pfam" id="PF14604">
    <property type="entry name" value="SH3_9"/>
    <property type="match status" value="1"/>
</dbReference>
<keyword evidence="3" id="KW-1133">Transmembrane helix</keyword>
<feature type="compositionally biased region" description="Low complexity" evidence="2">
    <location>
        <begin position="65"/>
        <end position="124"/>
    </location>
</feature>
<feature type="region of interest" description="Disordered" evidence="2">
    <location>
        <begin position="63"/>
        <end position="132"/>
    </location>
</feature>